<dbReference type="Gene3D" id="1.25.40.10">
    <property type="entry name" value="Tetratricopeptide repeat domain"/>
    <property type="match status" value="1"/>
</dbReference>
<dbReference type="Gene3D" id="3.40.50.150">
    <property type="entry name" value="Vaccinia Virus protein VP39"/>
    <property type="match status" value="1"/>
</dbReference>
<name>A0ABP0LFU3_9DINO</name>
<proteinExistence type="inferred from homology"/>
<dbReference type="HAMAP" id="MF_00444">
    <property type="entry name" value="ClpP"/>
    <property type="match status" value="1"/>
</dbReference>
<evidence type="ECO:0000313" key="7">
    <source>
        <dbReference type="EMBL" id="CAK9038037.1"/>
    </source>
</evidence>
<dbReference type="SUPFAM" id="SSF52096">
    <property type="entry name" value="ClpP/crotonase"/>
    <property type="match status" value="1"/>
</dbReference>
<dbReference type="PRINTS" id="PR00127">
    <property type="entry name" value="CLPPROTEASEP"/>
</dbReference>
<dbReference type="Gene3D" id="3.90.226.10">
    <property type="entry name" value="2-enoyl-CoA Hydratase, Chain A, domain 1"/>
    <property type="match status" value="1"/>
</dbReference>
<dbReference type="InterPro" id="IPR001907">
    <property type="entry name" value="ClpP"/>
</dbReference>
<dbReference type="Pfam" id="PF00574">
    <property type="entry name" value="CLP_protease"/>
    <property type="match status" value="1"/>
</dbReference>
<comment type="catalytic activity">
    <reaction evidence="5">
        <text>Hydrolysis of proteins to small peptides in the presence of ATP and magnesium. alpha-casein is the usual test substrate. In the absence of ATP, only oligopeptides shorter than five residues are hydrolyzed (such as succinyl-Leu-Tyr-|-NHMec, and Leu-Tyr-Leu-|-Tyr-Trp, in which cleavage of the -Tyr-|-Leu- and -Tyr-|-Trp bonds also occurs).</text>
        <dbReference type="EC" id="3.4.21.92"/>
    </reaction>
</comment>
<sequence>MGQVAEALDFACRSLSIWERFFGPEHSHVAKILYNLAGRRDFVGDLAGSLDFYQRALSIFQRVNARSEVADALDGIADLKWRSGETDEAILLYNRNSFENRELSIREELLGSRQDDGPIRHEFQSLCTAETAQRRAAVSRPGRLPTEAAALSTAEDQNQTILHLELDEPRNKGSRLLQDLDGWQMMPLGEPVPCNFNLLGSRTDESSQQALEICLSQILEGFGLGAKQEENGPEQQTVTCVGIMRGLGSQVGYGNNTRRVCWESANMNLTSLSCEALNHVAWELMIAGLRQLALCSGIFGEIPVDSVEAMADELHDLSGRSLSRELEIHRSTPIGLLIGDKLKELRSDLLQPLQPEQHSRQVVSRLLAFSRKAFEHTNFMAAWKKLHDQHARQLAVVEIGVFKGSLSRSILEKYPFVQLLGVDPYIGKDGTFPGDFSETLDPDMALAQAQRLYETYADRAQLLPTTSDVAARSIPDSSLDAIFVDGCHLYECVDSDLSIWLPKLVPGDLMRALTQRTQWTFLTVAYRIPGAPNAEWVDIYNRLYRERIIFIGKEIDDKLANEVIGVLLYLDSEDSNKPIYLYINSAGGSVISGLSIYDTMQHIKSPVITINVGLAASMASFLLAAGEKGKRIALPHSRTMIHQAMGGAQGQAEDIKVEAQQIVQIHENIVRMYSKVTGKDEATISKDLMRDNFMSAEEAKEYGLIDQVIQLADTSDLKAVADKVSSEAPKATEQG</sequence>
<protein>
    <recommendedName>
        <fullName evidence="6">ATP-dependent Clp protease proteolytic subunit</fullName>
    </recommendedName>
</protein>
<keyword evidence="3" id="KW-0378">Hydrolase</keyword>
<evidence type="ECO:0000313" key="8">
    <source>
        <dbReference type="Proteomes" id="UP001642464"/>
    </source>
</evidence>
<accession>A0ABP0LFU3</accession>
<evidence type="ECO:0000256" key="2">
    <source>
        <dbReference type="ARBA" id="ARBA00022670"/>
    </source>
</evidence>
<dbReference type="PANTHER" id="PTHR10381:SF46">
    <property type="entry name" value="ATP-DEPENDENT CLP PROTEASE PROTEOLYTIC SUBUNIT-RELATED PROTEIN 2, CHLOROPLASTIC"/>
    <property type="match status" value="1"/>
</dbReference>
<dbReference type="PANTHER" id="PTHR10381">
    <property type="entry name" value="ATP-DEPENDENT CLP PROTEASE PROTEOLYTIC SUBUNIT"/>
    <property type="match status" value="1"/>
</dbReference>
<comment type="caution">
    <text evidence="7">The sequence shown here is derived from an EMBL/GenBank/DDBJ whole genome shotgun (WGS) entry which is preliminary data.</text>
</comment>
<keyword evidence="2 7" id="KW-0645">Protease</keyword>
<dbReference type="InterPro" id="IPR029045">
    <property type="entry name" value="ClpP/crotonase-like_dom_sf"/>
</dbReference>
<dbReference type="GO" id="GO:0006508">
    <property type="term" value="P:proteolysis"/>
    <property type="evidence" value="ECO:0007669"/>
    <property type="project" value="UniProtKB-KW"/>
</dbReference>
<evidence type="ECO:0000256" key="1">
    <source>
        <dbReference type="ARBA" id="ARBA00007039"/>
    </source>
</evidence>
<reference evidence="7 8" key="1">
    <citation type="submission" date="2024-02" db="EMBL/GenBank/DDBJ databases">
        <authorList>
            <person name="Chen Y."/>
            <person name="Shah S."/>
            <person name="Dougan E. K."/>
            <person name="Thang M."/>
            <person name="Chan C."/>
        </authorList>
    </citation>
    <scope>NUCLEOTIDE SEQUENCE [LARGE SCALE GENOMIC DNA]</scope>
</reference>
<keyword evidence="8" id="KW-1185">Reference proteome</keyword>
<evidence type="ECO:0000256" key="3">
    <source>
        <dbReference type="ARBA" id="ARBA00022801"/>
    </source>
</evidence>
<organism evidence="7 8">
    <name type="scientific">Durusdinium trenchii</name>
    <dbReference type="NCBI Taxonomy" id="1381693"/>
    <lineage>
        <taxon>Eukaryota</taxon>
        <taxon>Sar</taxon>
        <taxon>Alveolata</taxon>
        <taxon>Dinophyceae</taxon>
        <taxon>Suessiales</taxon>
        <taxon>Symbiodiniaceae</taxon>
        <taxon>Durusdinium</taxon>
    </lineage>
</organism>
<dbReference type="Proteomes" id="UP001642464">
    <property type="component" value="Unassembled WGS sequence"/>
</dbReference>
<evidence type="ECO:0000256" key="5">
    <source>
        <dbReference type="PROSITE-ProRule" id="PRU10085"/>
    </source>
</evidence>
<keyword evidence="4" id="KW-0720">Serine protease</keyword>
<dbReference type="PROSITE" id="PS00381">
    <property type="entry name" value="CLP_PROTEASE_SER"/>
    <property type="match status" value="1"/>
</dbReference>
<feature type="active site" evidence="5">
    <location>
        <position position="617"/>
    </location>
</feature>
<dbReference type="InterPro" id="IPR011990">
    <property type="entry name" value="TPR-like_helical_dom_sf"/>
</dbReference>
<dbReference type="EMBL" id="CAXAMM010016113">
    <property type="protein sequence ID" value="CAK9038037.1"/>
    <property type="molecule type" value="Genomic_DNA"/>
</dbReference>
<evidence type="ECO:0000256" key="6">
    <source>
        <dbReference type="RuleBase" id="RU003567"/>
    </source>
</evidence>
<dbReference type="InterPro" id="IPR023562">
    <property type="entry name" value="ClpP/TepA"/>
</dbReference>
<dbReference type="Pfam" id="PF13578">
    <property type="entry name" value="Methyltransf_24"/>
    <property type="match status" value="1"/>
</dbReference>
<evidence type="ECO:0000256" key="4">
    <source>
        <dbReference type="ARBA" id="ARBA00022825"/>
    </source>
</evidence>
<gene>
    <name evidence="7" type="ORF">SCF082_LOCUS22426</name>
</gene>
<dbReference type="SUPFAM" id="SSF53335">
    <property type="entry name" value="S-adenosyl-L-methionine-dependent methyltransferases"/>
    <property type="match status" value="1"/>
</dbReference>
<dbReference type="InterPro" id="IPR029063">
    <property type="entry name" value="SAM-dependent_MTases_sf"/>
</dbReference>
<dbReference type="SUPFAM" id="SSF48452">
    <property type="entry name" value="TPR-like"/>
    <property type="match status" value="1"/>
</dbReference>
<dbReference type="CDD" id="cd07017">
    <property type="entry name" value="S14_ClpP_2"/>
    <property type="match status" value="1"/>
</dbReference>
<dbReference type="Pfam" id="PF13424">
    <property type="entry name" value="TPR_12"/>
    <property type="match status" value="1"/>
</dbReference>
<comment type="similarity">
    <text evidence="1 6">Belongs to the peptidase S14 family.</text>
</comment>
<dbReference type="InterPro" id="IPR018215">
    <property type="entry name" value="ClpP_Ser_AS"/>
</dbReference>
<dbReference type="GO" id="GO:0008233">
    <property type="term" value="F:peptidase activity"/>
    <property type="evidence" value="ECO:0007669"/>
    <property type="project" value="UniProtKB-KW"/>
</dbReference>
<dbReference type="NCBIfam" id="NF001368">
    <property type="entry name" value="PRK00277.1"/>
    <property type="match status" value="1"/>
</dbReference>